<feature type="compositionally biased region" description="Basic residues" evidence="1">
    <location>
        <begin position="1"/>
        <end position="10"/>
    </location>
</feature>
<feature type="compositionally biased region" description="Polar residues" evidence="1">
    <location>
        <begin position="70"/>
        <end position="91"/>
    </location>
</feature>
<protein>
    <recommendedName>
        <fullName evidence="4">RING-type domain-containing protein</fullName>
    </recommendedName>
</protein>
<sequence>MFIVNKRNHVKSTQQTRTKTYEGNEVEGNPPQQSSTRRRGRPRQAVTLIEDGLANQTGQPDQRRIDNSDSEQNLPQQPHNRQSRRNSTSALINNTVVNRLEQLEEPRNNNDLDPIVRTSPLQLPARLRSQRHRILSISSDDDSVQILSDISEQVRTNLGEESQINVSVERSDDEYNEGLPDNLERELAYDEEQQNGSSFDMRQLDVVNSSSDAGYNTLTAIEAQEQDFQDNMQIIQEPTNTTSDASQSTNFDAYNENFNDLSANNQIRNPSFPDPGTIQVTETVNVSIANNGPAGEYFSDEIQDVAATVRSARSRFLDRLVMSEHSTALFTEFDRRLITENSITENIDENIPTTESALPTAVTLDEMRNARLPHFEQCQVIGCETKWGVRKWDCGHRFCVPRIRQFLTRFCPQCREPIGNYLPPEFMGGEAWESEEANQIDDEFYDQVVEERLNLEREAMSTYIL</sequence>
<dbReference type="Proteomes" id="UP001627154">
    <property type="component" value="Unassembled WGS sequence"/>
</dbReference>
<gene>
    <name evidence="2" type="ORF">TKK_017001</name>
</gene>
<dbReference type="EMBL" id="JBJJXI010000136">
    <property type="protein sequence ID" value="KAL3387914.1"/>
    <property type="molecule type" value="Genomic_DNA"/>
</dbReference>
<comment type="caution">
    <text evidence="2">The sequence shown here is derived from an EMBL/GenBank/DDBJ whole genome shotgun (WGS) entry which is preliminary data.</text>
</comment>
<reference evidence="2 3" key="1">
    <citation type="journal article" date="2024" name="bioRxiv">
        <title>A reference genome for Trichogramma kaykai: A tiny desert-dwelling parasitoid wasp with competing sex-ratio distorters.</title>
        <authorList>
            <person name="Culotta J."/>
            <person name="Lindsey A.R."/>
        </authorList>
    </citation>
    <scope>NUCLEOTIDE SEQUENCE [LARGE SCALE GENOMIC DNA]</scope>
    <source>
        <strain evidence="2 3">KSX58</strain>
    </source>
</reference>
<evidence type="ECO:0000313" key="3">
    <source>
        <dbReference type="Proteomes" id="UP001627154"/>
    </source>
</evidence>
<feature type="region of interest" description="Disordered" evidence="1">
    <location>
        <begin position="1"/>
        <end position="91"/>
    </location>
</feature>
<keyword evidence="3" id="KW-1185">Reference proteome</keyword>
<evidence type="ECO:0008006" key="4">
    <source>
        <dbReference type="Google" id="ProtNLM"/>
    </source>
</evidence>
<organism evidence="2 3">
    <name type="scientific">Trichogramma kaykai</name>
    <dbReference type="NCBI Taxonomy" id="54128"/>
    <lineage>
        <taxon>Eukaryota</taxon>
        <taxon>Metazoa</taxon>
        <taxon>Ecdysozoa</taxon>
        <taxon>Arthropoda</taxon>
        <taxon>Hexapoda</taxon>
        <taxon>Insecta</taxon>
        <taxon>Pterygota</taxon>
        <taxon>Neoptera</taxon>
        <taxon>Endopterygota</taxon>
        <taxon>Hymenoptera</taxon>
        <taxon>Apocrita</taxon>
        <taxon>Proctotrupomorpha</taxon>
        <taxon>Chalcidoidea</taxon>
        <taxon>Trichogrammatidae</taxon>
        <taxon>Trichogramma</taxon>
    </lineage>
</organism>
<evidence type="ECO:0000256" key="1">
    <source>
        <dbReference type="SAM" id="MobiDB-lite"/>
    </source>
</evidence>
<dbReference type="SUPFAM" id="SSF57850">
    <property type="entry name" value="RING/U-box"/>
    <property type="match status" value="1"/>
</dbReference>
<proteinExistence type="predicted"/>
<evidence type="ECO:0000313" key="2">
    <source>
        <dbReference type="EMBL" id="KAL3387914.1"/>
    </source>
</evidence>
<name>A0ABD2W446_9HYME</name>
<dbReference type="AlphaFoldDB" id="A0ABD2W446"/>
<accession>A0ABD2W446</accession>